<name>D5SNX3_PLAL2</name>
<proteinExistence type="predicted"/>
<evidence type="ECO:0000313" key="3">
    <source>
        <dbReference type="Proteomes" id="UP000002220"/>
    </source>
</evidence>
<feature type="region of interest" description="Disordered" evidence="1">
    <location>
        <begin position="1"/>
        <end position="24"/>
    </location>
</feature>
<protein>
    <submittedName>
        <fullName evidence="2">Uncharacterized protein</fullName>
    </submittedName>
</protein>
<evidence type="ECO:0000256" key="1">
    <source>
        <dbReference type="SAM" id="MobiDB-lite"/>
    </source>
</evidence>
<gene>
    <name evidence="2" type="ordered locus">Plim_0277</name>
</gene>
<dbReference type="AlphaFoldDB" id="D5SNX3"/>
<evidence type="ECO:0000313" key="2">
    <source>
        <dbReference type="EMBL" id="ADG66128.1"/>
    </source>
</evidence>
<reference evidence="2 3" key="1">
    <citation type="journal article" date="2010" name="Stand. Genomic Sci.">
        <title>Complete genome sequence of Planctomyces limnophilus type strain (Mu 290).</title>
        <authorList>
            <person name="Labutti K."/>
            <person name="Sikorski J."/>
            <person name="Schneider S."/>
            <person name="Nolan M."/>
            <person name="Lucas S."/>
            <person name="Glavina Del Rio T."/>
            <person name="Tice H."/>
            <person name="Cheng J.F."/>
            <person name="Goodwin L."/>
            <person name="Pitluck S."/>
            <person name="Liolios K."/>
            <person name="Ivanova N."/>
            <person name="Mavromatis K."/>
            <person name="Mikhailova N."/>
            <person name="Pati A."/>
            <person name="Chen A."/>
            <person name="Palaniappan K."/>
            <person name="Land M."/>
            <person name="Hauser L."/>
            <person name="Chang Y.J."/>
            <person name="Jeffries C.D."/>
            <person name="Tindall B.J."/>
            <person name="Rohde M."/>
            <person name="Goker M."/>
            <person name="Woyke T."/>
            <person name="Bristow J."/>
            <person name="Eisen J.A."/>
            <person name="Markowitz V."/>
            <person name="Hugenholtz P."/>
            <person name="Kyrpides N.C."/>
            <person name="Klenk H.P."/>
            <person name="Lapidus A."/>
        </authorList>
    </citation>
    <scope>NUCLEOTIDE SEQUENCE [LARGE SCALE GENOMIC DNA]</scope>
    <source>
        <strain evidence="3">ATCC 43296 / DSM 3776 / IFAM 1008 / 290</strain>
    </source>
</reference>
<accession>D5SNX3</accession>
<sequence>MEQHDSSHDLTMQEPAFSHKLPSFSEYSPAKQNLRTELISIIRVIPTAESIRSLKPAPV</sequence>
<dbReference type="HOGENOM" id="CLU_2956629_0_0_0"/>
<keyword evidence="3" id="KW-1185">Reference proteome</keyword>
<dbReference type="Proteomes" id="UP000002220">
    <property type="component" value="Chromosome"/>
</dbReference>
<dbReference type="EMBL" id="CP001744">
    <property type="protein sequence ID" value="ADG66128.1"/>
    <property type="molecule type" value="Genomic_DNA"/>
</dbReference>
<dbReference type="KEGG" id="plm:Plim_0277"/>
<dbReference type="STRING" id="521674.Plim_0277"/>
<organism evidence="2 3">
    <name type="scientific">Planctopirus limnophila (strain ATCC 43296 / DSM 3776 / IFAM 1008 / Mu 290)</name>
    <name type="common">Planctomyces limnophilus</name>
    <dbReference type="NCBI Taxonomy" id="521674"/>
    <lineage>
        <taxon>Bacteria</taxon>
        <taxon>Pseudomonadati</taxon>
        <taxon>Planctomycetota</taxon>
        <taxon>Planctomycetia</taxon>
        <taxon>Planctomycetales</taxon>
        <taxon>Planctomycetaceae</taxon>
        <taxon>Planctopirus</taxon>
    </lineage>
</organism>